<proteinExistence type="predicted"/>
<dbReference type="Proteomes" id="UP000692954">
    <property type="component" value="Unassembled WGS sequence"/>
</dbReference>
<dbReference type="AlphaFoldDB" id="A0A8S1P6Y8"/>
<evidence type="ECO:0000256" key="1">
    <source>
        <dbReference type="SAM" id="Coils"/>
    </source>
</evidence>
<feature type="region of interest" description="Disordered" evidence="2">
    <location>
        <begin position="138"/>
        <end position="170"/>
    </location>
</feature>
<accession>A0A8S1P6Y8</accession>
<feature type="compositionally biased region" description="Polar residues" evidence="2">
    <location>
        <begin position="138"/>
        <end position="152"/>
    </location>
</feature>
<protein>
    <submittedName>
        <fullName evidence="3">Uncharacterized protein</fullName>
    </submittedName>
</protein>
<feature type="compositionally biased region" description="Basic and acidic residues" evidence="2">
    <location>
        <begin position="156"/>
        <end position="170"/>
    </location>
</feature>
<feature type="region of interest" description="Disordered" evidence="2">
    <location>
        <begin position="366"/>
        <end position="394"/>
    </location>
</feature>
<evidence type="ECO:0000256" key="2">
    <source>
        <dbReference type="SAM" id="MobiDB-lite"/>
    </source>
</evidence>
<keyword evidence="4" id="KW-1185">Reference proteome</keyword>
<evidence type="ECO:0000313" key="3">
    <source>
        <dbReference type="EMBL" id="CAD8098776.1"/>
    </source>
</evidence>
<dbReference type="OrthoDB" id="309429at2759"/>
<feature type="coiled-coil region" evidence="1">
    <location>
        <begin position="255"/>
        <end position="289"/>
    </location>
</feature>
<comment type="caution">
    <text evidence="3">The sequence shown here is derived from an EMBL/GenBank/DDBJ whole genome shotgun (WGS) entry which is preliminary data.</text>
</comment>
<dbReference type="EMBL" id="CAJJDN010000070">
    <property type="protein sequence ID" value="CAD8098776.1"/>
    <property type="molecule type" value="Genomic_DNA"/>
</dbReference>
<name>A0A8S1P6Y8_9CILI</name>
<evidence type="ECO:0000313" key="4">
    <source>
        <dbReference type="Proteomes" id="UP000692954"/>
    </source>
</evidence>
<organism evidence="3 4">
    <name type="scientific">Paramecium sonneborni</name>
    <dbReference type="NCBI Taxonomy" id="65129"/>
    <lineage>
        <taxon>Eukaryota</taxon>
        <taxon>Sar</taxon>
        <taxon>Alveolata</taxon>
        <taxon>Ciliophora</taxon>
        <taxon>Intramacronucleata</taxon>
        <taxon>Oligohymenophorea</taxon>
        <taxon>Peniculida</taxon>
        <taxon>Parameciidae</taxon>
        <taxon>Paramecium</taxon>
    </lineage>
</organism>
<gene>
    <name evidence="3" type="ORF">PSON_ATCC_30995.1.T0700297</name>
</gene>
<reference evidence="3" key="1">
    <citation type="submission" date="2021-01" db="EMBL/GenBank/DDBJ databases">
        <authorList>
            <consortium name="Genoscope - CEA"/>
            <person name="William W."/>
        </authorList>
    </citation>
    <scope>NUCLEOTIDE SEQUENCE</scope>
</reference>
<keyword evidence="1" id="KW-0175">Coiled coil</keyword>
<sequence length="464" mass="55766">MLQINIDIQTVYFFIDSDNDYCNMQLSNSITTIFLHNQLRCKCYEQQDVYEKVEIIVPYDQRNKNKLKLIFYENNLKFGEAIFNIDFYIEHNLSQISDRLSILCDQNEEAQLTFIFAWQLIEIKHEPDLQILDNCQTSNSPQSKEISQRNACQSPKKQEKSKKSSDDNRITHQSYIKWKDHKEQLKFQQENRQKESKPQSKIVFSDDYVWTNQLRKPDQYVRIGSPLKRFVTPPKQFKKIYCPINEKPRQTDLDLKDINDKMIVVQKQIQSMNQQNKKQEDDKIKFKSKIGSKQKYFQQEEIKTESDEIVKSFSDRGWMQKITSSNNENQDLFQLYTFNQQSDQQQQHTNFQPYEEIQILKQGLQQIEHKSKSPPKTKIHQQQPHLSPKNKRQNQDDYYKNMKKNQNSHFIGETYEQFLKDYLDLQDKLQGSQIEFQLLSQTYQQLKEEYTQVVRSKFFKVSFY</sequence>